<comment type="pathway">
    <text evidence="2">Amino-acid biosynthesis; L-serine biosynthesis; L-serine from 3-phospho-D-glycerate: step 2/3.</text>
</comment>
<evidence type="ECO:0000256" key="2">
    <source>
        <dbReference type="ARBA" id="ARBA00005099"/>
    </source>
</evidence>
<dbReference type="CDD" id="cd01494">
    <property type="entry name" value="AAT_I"/>
    <property type="match status" value="1"/>
</dbReference>
<evidence type="ECO:0000256" key="4">
    <source>
        <dbReference type="ARBA" id="ARBA00013030"/>
    </source>
</evidence>
<keyword evidence="10" id="KW-0718">Serine biosynthesis</keyword>
<evidence type="ECO:0000256" key="6">
    <source>
        <dbReference type="ARBA" id="ARBA00022576"/>
    </source>
</evidence>
<dbReference type="NCBIfam" id="TIGR01365">
    <property type="entry name" value="serC_2"/>
    <property type="match status" value="1"/>
</dbReference>
<proteinExistence type="inferred from homology"/>
<dbReference type="GO" id="GO:0019265">
    <property type="term" value="P:glycine biosynthetic process, by transamination of glyoxylate"/>
    <property type="evidence" value="ECO:0007669"/>
    <property type="project" value="TreeGrafter"/>
</dbReference>
<dbReference type="InterPro" id="IPR015422">
    <property type="entry name" value="PyrdxlP-dep_Trfase_small"/>
</dbReference>
<evidence type="ECO:0000256" key="1">
    <source>
        <dbReference type="ARBA" id="ARBA00001933"/>
    </source>
</evidence>
<sequence>MIEKPKNKPLRLNFSSGPCSKRLGWQLKDLNGALLGRSHRSKEGKEKLQQAINKTISLLEIPQDYKVAIVPASGTGAIEMAMWNLLGSRPVEVLSWEVFGKAWKKDIQEQLKIKASVFHDADFGLLPNLEKVNFENDVIFTWNGTTSGVRVPNGDWIPEKRNGLTICDATSAIFAQDLDWNKLDATTFSWQKVLGGEAAHGMLILSPRALGRLENHVPSWPVPKIFRLTKSQKIIEGVFRGETLNTPSMLCLEDYLDALNWAEDLGGFRGLMKKVNNNAAVINDWVNRTSWIDFLCENPDFRSNTSVCLKFLEVKNKEEDSLRNLAKDIGSLLAKEEVAYDIVSHREAPPGLRIWTGATIEYEDIELLMPWLDWAYLTCLENNKY</sequence>
<dbReference type="Gene3D" id="3.40.640.10">
    <property type="entry name" value="Type I PLP-dependent aspartate aminotransferase-like (Major domain)"/>
    <property type="match status" value="1"/>
</dbReference>
<dbReference type="PANTHER" id="PTHR21152">
    <property type="entry name" value="AMINOTRANSFERASE CLASS V"/>
    <property type="match status" value="1"/>
</dbReference>
<dbReference type="Gene3D" id="3.90.1150.10">
    <property type="entry name" value="Aspartate Aminotransferase, domain 1"/>
    <property type="match status" value="1"/>
</dbReference>
<evidence type="ECO:0000256" key="10">
    <source>
        <dbReference type="ARBA" id="ARBA00023299"/>
    </source>
</evidence>
<dbReference type="GO" id="GO:0008453">
    <property type="term" value="F:alanine-glyoxylate transaminase activity"/>
    <property type="evidence" value="ECO:0007669"/>
    <property type="project" value="TreeGrafter"/>
</dbReference>
<dbReference type="EC" id="2.6.1.52" evidence="4"/>
<dbReference type="UniPathway" id="UPA00135">
    <property type="reaction ID" value="UER00197"/>
</dbReference>
<dbReference type="NCBIfam" id="NF002841">
    <property type="entry name" value="PRK03080.1-2"/>
    <property type="match status" value="1"/>
</dbReference>
<dbReference type="PANTHER" id="PTHR21152:SF40">
    <property type="entry name" value="ALANINE--GLYOXYLATE AMINOTRANSFERASE"/>
    <property type="match status" value="1"/>
</dbReference>
<evidence type="ECO:0000256" key="5">
    <source>
        <dbReference type="ARBA" id="ARBA00022490"/>
    </source>
</evidence>
<keyword evidence="8" id="KW-0808">Transferase</keyword>
<keyword evidence="9" id="KW-0663">Pyridoxal phosphate</keyword>
<dbReference type="InterPro" id="IPR015421">
    <property type="entry name" value="PyrdxlP-dep_Trfase_major"/>
</dbReference>
<dbReference type="InterPro" id="IPR006271">
    <property type="entry name" value="Pser_aminoTfrase_methanosarc"/>
</dbReference>
<dbReference type="GO" id="GO:0006564">
    <property type="term" value="P:L-serine biosynthetic process"/>
    <property type="evidence" value="ECO:0007669"/>
    <property type="project" value="UniProtKB-KW"/>
</dbReference>
<dbReference type="GO" id="GO:0004648">
    <property type="term" value="F:O-phospho-L-serine:2-oxoglutarate aminotransferase activity"/>
    <property type="evidence" value="ECO:0007669"/>
    <property type="project" value="UniProtKB-EC"/>
</dbReference>
<keyword evidence="6" id="KW-0032">Aminotransferase</keyword>
<comment type="similarity">
    <text evidence="3">Belongs to the class-V pyridoxal-phosphate-dependent aminotransferase family. SerC subfamily.</text>
</comment>
<accession>A0A381S0D8</accession>
<comment type="cofactor">
    <cofactor evidence="1">
        <name>pyridoxal 5'-phosphate</name>
        <dbReference type="ChEBI" id="CHEBI:597326"/>
    </cofactor>
</comment>
<dbReference type="EMBL" id="UINC01002522">
    <property type="protein sequence ID" value="SUZ97576.1"/>
    <property type="molecule type" value="Genomic_DNA"/>
</dbReference>
<protein>
    <recommendedName>
        <fullName evidence="4">phosphoserine transaminase</fullName>
        <ecNumber evidence="4">2.6.1.52</ecNumber>
    </recommendedName>
</protein>
<evidence type="ECO:0000256" key="9">
    <source>
        <dbReference type="ARBA" id="ARBA00022898"/>
    </source>
</evidence>
<name>A0A381S0D8_9ZZZZ</name>
<keyword evidence="7" id="KW-0028">Amino-acid biosynthesis</keyword>
<evidence type="ECO:0000256" key="7">
    <source>
        <dbReference type="ARBA" id="ARBA00022605"/>
    </source>
</evidence>
<gene>
    <name evidence="11" type="ORF">METZ01_LOCUS50430</name>
</gene>
<reference evidence="11" key="1">
    <citation type="submission" date="2018-05" db="EMBL/GenBank/DDBJ databases">
        <authorList>
            <person name="Lanie J.A."/>
            <person name="Ng W.-L."/>
            <person name="Kazmierczak K.M."/>
            <person name="Andrzejewski T.M."/>
            <person name="Davidsen T.M."/>
            <person name="Wayne K.J."/>
            <person name="Tettelin H."/>
            <person name="Glass J.I."/>
            <person name="Rusch D."/>
            <person name="Podicherti R."/>
            <person name="Tsui H.-C.T."/>
            <person name="Winkler M.E."/>
        </authorList>
    </citation>
    <scope>NUCLEOTIDE SEQUENCE</scope>
</reference>
<organism evidence="11">
    <name type="scientific">marine metagenome</name>
    <dbReference type="NCBI Taxonomy" id="408172"/>
    <lineage>
        <taxon>unclassified sequences</taxon>
        <taxon>metagenomes</taxon>
        <taxon>ecological metagenomes</taxon>
    </lineage>
</organism>
<dbReference type="PIRSF" id="PIRSF000525">
    <property type="entry name" value="SerC"/>
    <property type="match status" value="1"/>
</dbReference>
<dbReference type="GO" id="GO:0005777">
    <property type="term" value="C:peroxisome"/>
    <property type="evidence" value="ECO:0007669"/>
    <property type="project" value="TreeGrafter"/>
</dbReference>
<evidence type="ECO:0000313" key="11">
    <source>
        <dbReference type="EMBL" id="SUZ97576.1"/>
    </source>
</evidence>
<dbReference type="GO" id="GO:0004760">
    <property type="term" value="F:L-serine-pyruvate transaminase activity"/>
    <property type="evidence" value="ECO:0007669"/>
    <property type="project" value="TreeGrafter"/>
</dbReference>
<evidence type="ECO:0000256" key="3">
    <source>
        <dbReference type="ARBA" id="ARBA00006904"/>
    </source>
</evidence>
<keyword evidence="5" id="KW-0963">Cytoplasm</keyword>
<dbReference type="AlphaFoldDB" id="A0A381S0D8"/>
<evidence type="ECO:0000256" key="8">
    <source>
        <dbReference type="ARBA" id="ARBA00022679"/>
    </source>
</evidence>
<dbReference type="InterPro" id="IPR022278">
    <property type="entry name" value="Pser_aminoTfrase"/>
</dbReference>
<dbReference type="SUPFAM" id="SSF53383">
    <property type="entry name" value="PLP-dependent transferases"/>
    <property type="match status" value="1"/>
</dbReference>
<dbReference type="InterPro" id="IPR015424">
    <property type="entry name" value="PyrdxlP-dep_Trfase"/>
</dbReference>